<dbReference type="Gene3D" id="3.40.50.1820">
    <property type="entry name" value="alpha/beta hydrolase"/>
    <property type="match status" value="1"/>
</dbReference>
<sequence length="304" mass="34050">MMQLLTRRCKLYYEDSAERFPEHYSKPAVLFINGWALSGRYWQPTIEELRHDCRCVTFDQAGTGRTQFHEVKPPFTIEGFAEEASDLIEHLQLGVDAPLHIVGHSMGGMVAAEVFRRQRARATTLTIIACGIFEYGALELRLQMKMLSAFIHATMKAKKLFKLAPLKQAFIAKATARPIPKQYEDILIEDFLTVDDEAAIAVGTFSLRPDISLAYIENLLSVEAPMCLIVGDKDKTIPPIGMSILFERRKAVSKAPTTLVRFPTLGHLPMLEDTPAFAAAMRQYVLNPAQTTAQTAVFKTSEKV</sequence>
<keyword evidence="2" id="KW-0378">Hydrolase</keyword>
<comment type="caution">
    <text evidence="2">The sequence shown here is derived from an EMBL/GenBank/DDBJ whole genome shotgun (WGS) entry which is preliminary data.</text>
</comment>
<dbReference type="InterPro" id="IPR050266">
    <property type="entry name" value="AB_hydrolase_sf"/>
</dbReference>
<dbReference type="GO" id="GO:0016787">
    <property type="term" value="F:hydrolase activity"/>
    <property type="evidence" value="ECO:0007669"/>
    <property type="project" value="UniProtKB-KW"/>
</dbReference>
<dbReference type="InterPro" id="IPR029058">
    <property type="entry name" value="AB_hydrolase_fold"/>
</dbReference>
<dbReference type="Proteomes" id="UP000266389">
    <property type="component" value="Unassembled WGS sequence"/>
</dbReference>
<organism evidence="2 3">
    <name type="scientific">Candidatus Thermochlorobacter aerophilus</name>
    <dbReference type="NCBI Taxonomy" id="1868324"/>
    <lineage>
        <taxon>Bacteria</taxon>
        <taxon>Pseudomonadati</taxon>
        <taxon>Chlorobiota</taxon>
        <taxon>Chlorobiia</taxon>
        <taxon>Chlorobiales</taxon>
        <taxon>Candidatus Thermochlorobacteriaceae</taxon>
        <taxon>Candidatus Thermochlorobacter</taxon>
    </lineage>
</organism>
<dbReference type="PANTHER" id="PTHR43798">
    <property type="entry name" value="MONOACYLGLYCEROL LIPASE"/>
    <property type="match status" value="1"/>
</dbReference>
<dbReference type="Pfam" id="PF12697">
    <property type="entry name" value="Abhydrolase_6"/>
    <property type="match status" value="1"/>
</dbReference>
<reference evidence="2 3" key="1">
    <citation type="journal article" date="2011" name="ISME J.">
        <title>Community ecology of hot spring cyanobacterial mats: predominant populations and their functional potential.</title>
        <authorList>
            <person name="Klatt C.G."/>
            <person name="Wood J.M."/>
            <person name="Rusch D.B."/>
            <person name="Bateson M.M."/>
            <person name="Hamamura N."/>
            <person name="Heidelberg J.F."/>
            <person name="Grossman A.R."/>
            <person name="Bhaya D."/>
            <person name="Cohan F.M."/>
            <person name="Kuhl M."/>
            <person name="Bryant D.A."/>
            <person name="Ward D.M."/>
        </authorList>
    </citation>
    <scope>NUCLEOTIDE SEQUENCE [LARGE SCALE GENOMIC DNA]</scope>
    <source>
        <strain evidence="2">OS</strain>
    </source>
</reference>
<dbReference type="InterPro" id="IPR000073">
    <property type="entry name" value="AB_hydrolase_1"/>
</dbReference>
<accession>A0A395LYS4</accession>
<feature type="domain" description="AB hydrolase-1" evidence="1">
    <location>
        <begin position="29"/>
        <end position="280"/>
    </location>
</feature>
<proteinExistence type="predicted"/>
<dbReference type="EMBL" id="PHFL01000060">
    <property type="protein sequence ID" value="RFM23683.1"/>
    <property type="molecule type" value="Genomic_DNA"/>
</dbReference>
<gene>
    <name evidence="2" type="ORF">D0433_09955</name>
</gene>
<evidence type="ECO:0000313" key="2">
    <source>
        <dbReference type="EMBL" id="RFM23683.1"/>
    </source>
</evidence>
<dbReference type="SUPFAM" id="SSF53474">
    <property type="entry name" value="alpha/beta-Hydrolases"/>
    <property type="match status" value="1"/>
</dbReference>
<evidence type="ECO:0000313" key="3">
    <source>
        <dbReference type="Proteomes" id="UP000266389"/>
    </source>
</evidence>
<evidence type="ECO:0000259" key="1">
    <source>
        <dbReference type="Pfam" id="PF12697"/>
    </source>
</evidence>
<dbReference type="AlphaFoldDB" id="A0A395LYS4"/>
<name>A0A395LYS4_9BACT</name>
<protein>
    <submittedName>
        <fullName evidence="2">Alpha/beta hydrolase</fullName>
    </submittedName>
</protein>